<keyword evidence="5 13" id="KW-0349">Heme</keyword>
<dbReference type="GO" id="GO:0005506">
    <property type="term" value="F:iron ion binding"/>
    <property type="evidence" value="ECO:0007669"/>
    <property type="project" value="InterPro"/>
</dbReference>
<dbReference type="PANTHER" id="PTHR24292:SF93">
    <property type="entry name" value="CYTOCHROME P450 310A1-RELATED"/>
    <property type="match status" value="1"/>
</dbReference>
<evidence type="ECO:0000256" key="3">
    <source>
        <dbReference type="ARBA" id="ARBA00004406"/>
    </source>
</evidence>
<dbReference type="InterPro" id="IPR036396">
    <property type="entry name" value="Cyt_P450_sf"/>
</dbReference>
<dbReference type="EnsemblMetazoa" id="AATE010267-RA">
    <property type="protein sequence ID" value="AATE010267-PA.1"/>
    <property type="gene ID" value="AATE010267"/>
</dbReference>
<reference evidence="15" key="1">
    <citation type="submission" date="2022-08" db="UniProtKB">
        <authorList>
            <consortium name="EnsemblMetazoa"/>
        </authorList>
    </citation>
    <scope>IDENTIFICATION</scope>
    <source>
        <strain evidence="15">EBRO</strain>
    </source>
</reference>
<dbReference type="PANTHER" id="PTHR24292">
    <property type="entry name" value="CYTOCHROME P450"/>
    <property type="match status" value="1"/>
</dbReference>
<evidence type="ECO:0000256" key="8">
    <source>
        <dbReference type="ARBA" id="ARBA00022848"/>
    </source>
</evidence>
<dbReference type="GO" id="GO:0005789">
    <property type="term" value="C:endoplasmic reticulum membrane"/>
    <property type="evidence" value="ECO:0007669"/>
    <property type="project" value="UniProtKB-SubCell"/>
</dbReference>
<dbReference type="GO" id="GO:0016705">
    <property type="term" value="F:oxidoreductase activity, acting on paired donors, with incorporation or reduction of molecular oxygen"/>
    <property type="evidence" value="ECO:0007669"/>
    <property type="project" value="InterPro"/>
</dbReference>
<comment type="similarity">
    <text evidence="4 14">Belongs to the cytochrome P450 family.</text>
</comment>
<proteinExistence type="inferred from homology"/>
<comment type="subcellular location">
    <subcellularLocation>
        <location evidence="3">Endoplasmic reticulum membrane</location>
        <topology evidence="3">Peripheral membrane protein</topology>
    </subcellularLocation>
    <subcellularLocation>
        <location evidence="2">Microsome membrane</location>
        <topology evidence="2">Peripheral membrane protein</topology>
    </subcellularLocation>
</comment>
<dbReference type="InterPro" id="IPR017972">
    <property type="entry name" value="Cyt_P450_CS"/>
</dbReference>
<evidence type="ECO:0000313" key="15">
    <source>
        <dbReference type="EnsemblMetazoa" id="AATE010267-PA.1"/>
    </source>
</evidence>
<evidence type="ECO:0000256" key="2">
    <source>
        <dbReference type="ARBA" id="ARBA00004174"/>
    </source>
</evidence>
<keyword evidence="10 13" id="KW-0408">Iron</keyword>
<evidence type="ECO:0000256" key="1">
    <source>
        <dbReference type="ARBA" id="ARBA00001971"/>
    </source>
</evidence>
<dbReference type="SUPFAM" id="SSF48264">
    <property type="entry name" value="Cytochrome P450"/>
    <property type="match status" value="1"/>
</dbReference>
<sequence>MFVYTLGLFAVVLFLGLKYIYSYWDRHGLPNLKPEIPFGNLRTLAEKKESFGIAINNLYLRSSERLVGVYLFFRPAILIRDPYLAKRIMVNDFQHFHDRGVYCNEEHDPLSANLFALPGQRWKNLRSRLTPTFTSGQLRNMMPTFLDVGKKLLDQMEKQVERETVLDVRDITSRFMLDVVASVFFGFEANCIKNSDDPFLTTLRKITGKVSFVNNIRSAGVFICPALLKFTGLSSLSPELIKFVMELITYQIDHREKNKITRKDFVQLLIDLRREAASKGEKMSIEQCAANVFLFYIAGAETSSAAISFTLHELSHNPDVMAKLQQEIDQMLERHDGEITYENIKEMKYLDLCVKETLRKYPGLPILNRECSQDYRVPDSDVVIRKGTQVIIPLLGISMNEKYFPDPELYSPERFDEETINYDPDAYYPFGTGPRNCIGLRQGVLVSKIGILLLLSKYNFRPSIPAKVKFAAATVPLAPEGGLPMKVERRN</sequence>
<dbReference type="AlphaFoldDB" id="A0A182J2R7"/>
<keyword evidence="8" id="KW-0492">Microsome</keyword>
<feature type="binding site" description="axial binding residue" evidence="13">
    <location>
        <position position="437"/>
    </location>
    <ligand>
        <name>heme</name>
        <dbReference type="ChEBI" id="CHEBI:30413"/>
    </ligand>
    <ligandPart>
        <name>Fe</name>
        <dbReference type="ChEBI" id="CHEBI:18248"/>
    </ligandPart>
</feature>
<evidence type="ECO:0000256" key="14">
    <source>
        <dbReference type="RuleBase" id="RU000461"/>
    </source>
</evidence>
<dbReference type="InterPro" id="IPR050476">
    <property type="entry name" value="Insect_CytP450_Detox"/>
</dbReference>
<accession>A0A182J2R7</accession>
<evidence type="ECO:0000256" key="12">
    <source>
        <dbReference type="ARBA" id="ARBA00023136"/>
    </source>
</evidence>
<name>A0A182J2R7_ANOAO</name>
<evidence type="ECO:0000256" key="5">
    <source>
        <dbReference type="ARBA" id="ARBA00022617"/>
    </source>
</evidence>
<dbReference type="GO" id="GO:0020037">
    <property type="term" value="F:heme binding"/>
    <property type="evidence" value="ECO:0007669"/>
    <property type="project" value="InterPro"/>
</dbReference>
<evidence type="ECO:0000256" key="7">
    <source>
        <dbReference type="ARBA" id="ARBA00022824"/>
    </source>
</evidence>
<dbReference type="FunFam" id="1.10.630.10:FF:000042">
    <property type="entry name" value="Cytochrome P450"/>
    <property type="match status" value="1"/>
</dbReference>
<keyword evidence="11 14" id="KW-0503">Monooxygenase</keyword>
<dbReference type="InterPro" id="IPR001128">
    <property type="entry name" value="Cyt_P450"/>
</dbReference>
<dbReference type="PRINTS" id="PR00385">
    <property type="entry name" value="P450"/>
</dbReference>
<evidence type="ECO:0000256" key="4">
    <source>
        <dbReference type="ARBA" id="ARBA00010617"/>
    </source>
</evidence>
<evidence type="ECO:0000256" key="10">
    <source>
        <dbReference type="ARBA" id="ARBA00023004"/>
    </source>
</evidence>
<evidence type="ECO:0000256" key="6">
    <source>
        <dbReference type="ARBA" id="ARBA00022723"/>
    </source>
</evidence>
<keyword evidence="6 13" id="KW-0479">Metal-binding</keyword>
<keyword evidence="7" id="KW-0256">Endoplasmic reticulum</keyword>
<dbReference type="PRINTS" id="PR00463">
    <property type="entry name" value="EP450I"/>
</dbReference>
<dbReference type="Pfam" id="PF00067">
    <property type="entry name" value="p450"/>
    <property type="match status" value="1"/>
</dbReference>
<dbReference type="Gene3D" id="1.10.630.10">
    <property type="entry name" value="Cytochrome P450"/>
    <property type="match status" value="1"/>
</dbReference>
<dbReference type="InterPro" id="IPR002401">
    <property type="entry name" value="Cyt_P450_E_grp-I"/>
</dbReference>
<evidence type="ECO:0000256" key="9">
    <source>
        <dbReference type="ARBA" id="ARBA00023002"/>
    </source>
</evidence>
<keyword evidence="12" id="KW-0472">Membrane</keyword>
<evidence type="ECO:0000256" key="11">
    <source>
        <dbReference type="ARBA" id="ARBA00023033"/>
    </source>
</evidence>
<dbReference type="VEuPathDB" id="VectorBase:AATE010267"/>
<organism evidence="15">
    <name type="scientific">Anopheles atroparvus</name>
    <name type="common">European mosquito</name>
    <dbReference type="NCBI Taxonomy" id="41427"/>
    <lineage>
        <taxon>Eukaryota</taxon>
        <taxon>Metazoa</taxon>
        <taxon>Ecdysozoa</taxon>
        <taxon>Arthropoda</taxon>
        <taxon>Hexapoda</taxon>
        <taxon>Insecta</taxon>
        <taxon>Pterygota</taxon>
        <taxon>Neoptera</taxon>
        <taxon>Endopterygota</taxon>
        <taxon>Diptera</taxon>
        <taxon>Nematocera</taxon>
        <taxon>Culicoidea</taxon>
        <taxon>Culicidae</taxon>
        <taxon>Anophelinae</taxon>
        <taxon>Anopheles</taxon>
    </lineage>
</organism>
<dbReference type="PROSITE" id="PS00086">
    <property type="entry name" value="CYTOCHROME_P450"/>
    <property type="match status" value="1"/>
</dbReference>
<keyword evidence="9 14" id="KW-0560">Oxidoreductase</keyword>
<dbReference type="GO" id="GO:0004497">
    <property type="term" value="F:monooxygenase activity"/>
    <property type="evidence" value="ECO:0007669"/>
    <property type="project" value="UniProtKB-KW"/>
</dbReference>
<comment type="cofactor">
    <cofactor evidence="1 13">
        <name>heme</name>
        <dbReference type="ChEBI" id="CHEBI:30413"/>
    </cofactor>
</comment>
<evidence type="ECO:0000256" key="13">
    <source>
        <dbReference type="PIRSR" id="PIRSR602401-1"/>
    </source>
</evidence>
<dbReference type="CDD" id="cd11056">
    <property type="entry name" value="CYP6-like"/>
    <property type="match status" value="1"/>
</dbReference>
<dbReference type="STRING" id="41427.A0A182J2R7"/>
<protein>
    <submittedName>
        <fullName evidence="15">Uncharacterized protein</fullName>
    </submittedName>
</protein>